<gene>
    <name evidence="1" type="ORF">EVAR_22503_1</name>
</gene>
<dbReference type="Proteomes" id="UP000299102">
    <property type="component" value="Unassembled WGS sequence"/>
</dbReference>
<organism evidence="1 2">
    <name type="scientific">Eumeta variegata</name>
    <name type="common">Bagworm moth</name>
    <name type="synonym">Eumeta japonica</name>
    <dbReference type="NCBI Taxonomy" id="151549"/>
    <lineage>
        <taxon>Eukaryota</taxon>
        <taxon>Metazoa</taxon>
        <taxon>Ecdysozoa</taxon>
        <taxon>Arthropoda</taxon>
        <taxon>Hexapoda</taxon>
        <taxon>Insecta</taxon>
        <taxon>Pterygota</taxon>
        <taxon>Neoptera</taxon>
        <taxon>Endopterygota</taxon>
        <taxon>Lepidoptera</taxon>
        <taxon>Glossata</taxon>
        <taxon>Ditrysia</taxon>
        <taxon>Tineoidea</taxon>
        <taxon>Psychidae</taxon>
        <taxon>Oiketicinae</taxon>
        <taxon>Eumeta</taxon>
    </lineage>
</organism>
<evidence type="ECO:0000313" key="1">
    <source>
        <dbReference type="EMBL" id="GBP85452.1"/>
    </source>
</evidence>
<keyword evidence="2" id="KW-1185">Reference proteome</keyword>
<dbReference type="AlphaFoldDB" id="A0A4C1ZDJ0"/>
<name>A0A4C1ZDJ0_EUMVA</name>
<proteinExistence type="predicted"/>
<comment type="caution">
    <text evidence="1">The sequence shown here is derived from an EMBL/GenBank/DDBJ whole genome shotgun (WGS) entry which is preliminary data.</text>
</comment>
<reference evidence="1 2" key="1">
    <citation type="journal article" date="2019" name="Commun. Biol.">
        <title>The bagworm genome reveals a unique fibroin gene that provides high tensile strength.</title>
        <authorList>
            <person name="Kono N."/>
            <person name="Nakamura H."/>
            <person name="Ohtoshi R."/>
            <person name="Tomita M."/>
            <person name="Numata K."/>
            <person name="Arakawa K."/>
        </authorList>
    </citation>
    <scope>NUCLEOTIDE SEQUENCE [LARGE SCALE GENOMIC DNA]</scope>
</reference>
<accession>A0A4C1ZDJ0</accession>
<sequence>MGGLLNAPVVRTENKIDMKPNRVKQKFSTNGRPQRKAGDRSKLCPIVVIRSECARWSKIFRRRTAAPLSEPFYNARHEAFNKAILLECLCRFLKSFKTPRRARIAPRKTEQSRHIELRRAGYRAPGPVRLNKSNPPVSMWRYKEPHNAVLTEVNLTNAGIPAGERVGGSAQGDACVRVHLSNRQNAP</sequence>
<protein>
    <submittedName>
        <fullName evidence="1">Uncharacterized protein</fullName>
    </submittedName>
</protein>
<dbReference type="EMBL" id="BGZK01001737">
    <property type="protein sequence ID" value="GBP85452.1"/>
    <property type="molecule type" value="Genomic_DNA"/>
</dbReference>
<evidence type="ECO:0000313" key="2">
    <source>
        <dbReference type="Proteomes" id="UP000299102"/>
    </source>
</evidence>